<organism evidence="3">
    <name type="scientific">Haemonchus placei</name>
    <name type="common">Barber's pole worm</name>
    <dbReference type="NCBI Taxonomy" id="6290"/>
    <lineage>
        <taxon>Eukaryota</taxon>
        <taxon>Metazoa</taxon>
        <taxon>Ecdysozoa</taxon>
        <taxon>Nematoda</taxon>
        <taxon>Chromadorea</taxon>
        <taxon>Rhabditida</taxon>
        <taxon>Rhabditina</taxon>
        <taxon>Rhabditomorpha</taxon>
        <taxon>Strongyloidea</taxon>
        <taxon>Trichostrongylidae</taxon>
        <taxon>Haemonchus</taxon>
    </lineage>
</organism>
<gene>
    <name evidence="1" type="ORF">HPLM_LOCUS14125</name>
</gene>
<name>A0A0N4WRL3_HAEPC</name>
<dbReference type="Proteomes" id="UP000268014">
    <property type="component" value="Unassembled WGS sequence"/>
</dbReference>
<dbReference type="AlphaFoldDB" id="A0A0N4WRL3"/>
<proteinExistence type="predicted"/>
<sequence>MQRLHCWLDQLTLRRSRRRESLNQRRNVSQSVAPSCRLNLESKSKKHTELRPVNVPMVMNAIGAIGAGGGGGGSAPMMARKPETGSFARRRLVQSPKVTPSRLVTKRHDYPINFECIVVVESRMGNVSGRFVDNSLSLGLYSESSRGF</sequence>
<evidence type="ECO:0000313" key="2">
    <source>
        <dbReference type="Proteomes" id="UP000268014"/>
    </source>
</evidence>
<accession>A0A0N4WRL3</accession>
<reference evidence="1 2" key="2">
    <citation type="submission" date="2018-11" db="EMBL/GenBank/DDBJ databases">
        <authorList>
            <consortium name="Pathogen Informatics"/>
        </authorList>
    </citation>
    <scope>NUCLEOTIDE SEQUENCE [LARGE SCALE GENOMIC DNA]</scope>
    <source>
        <strain evidence="1 2">MHpl1</strain>
    </source>
</reference>
<dbReference type="OrthoDB" id="5866597at2759"/>
<reference evidence="3" key="1">
    <citation type="submission" date="2017-02" db="UniProtKB">
        <authorList>
            <consortium name="WormBaseParasite"/>
        </authorList>
    </citation>
    <scope>IDENTIFICATION</scope>
</reference>
<dbReference type="EMBL" id="UZAF01018456">
    <property type="protein sequence ID" value="VDO51924.1"/>
    <property type="molecule type" value="Genomic_DNA"/>
</dbReference>
<dbReference type="WBParaSite" id="HPLM_0001413301-mRNA-1">
    <property type="protein sequence ID" value="HPLM_0001413301-mRNA-1"/>
    <property type="gene ID" value="HPLM_0001413301"/>
</dbReference>
<keyword evidence="2" id="KW-1185">Reference proteome</keyword>
<evidence type="ECO:0000313" key="3">
    <source>
        <dbReference type="WBParaSite" id="HPLM_0001413301-mRNA-1"/>
    </source>
</evidence>
<protein>
    <submittedName>
        <fullName evidence="1 3">Uncharacterized protein</fullName>
    </submittedName>
</protein>
<dbReference type="STRING" id="6290.A0A0N4WRL3"/>
<evidence type="ECO:0000313" key="1">
    <source>
        <dbReference type="EMBL" id="VDO51924.1"/>
    </source>
</evidence>